<dbReference type="InterPro" id="IPR032675">
    <property type="entry name" value="LRR_dom_sf"/>
</dbReference>
<feature type="coiled-coil region" evidence="1">
    <location>
        <begin position="21"/>
        <end position="55"/>
    </location>
</feature>
<proteinExistence type="predicted"/>
<keyword evidence="1" id="KW-0175">Coiled coil</keyword>
<evidence type="ECO:0000259" key="2">
    <source>
        <dbReference type="Pfam" id="PF12937"/>
    </source>
</evidence>
<dbReference type="Pfam" id="PF12937">
    <property type="entry name" value="F-box-like"/>
    <property type="match status" value="1"/>
</dbReference>
<evidence type="ECO:0000256" key="1">
    <source>
        <dbReference type="SAM" id="Coils"/>
    </source>
</evidence>
<name>A0ABR3FKS1_9AGAR</name>
<evidence type="ECO:0000313" key="4">
    <source>
        <dbReference type="Proteomes" id="UP001465976"/>
    </source>
</evidence>
<reference evidence="3 4" key="1">
    <citation type="submission" date="2024-02" db="EMBL/GenBank/DDBJ databases">
        <title>A draft genome for the cacao thread blight pathogen Marasmius crinis-equi.</title>
        <authorList>
            <person name="Cohen S.P."/>
            <person name="Baruah I.K."/>
            <person name="Amoako-Attah I."/>
            <person name="Bukari Y."/>
            <person name="Meinhardt L.W."/>
            <person name="Bailey B.A."/>
        </authorList>
    </citation>
    <scope>NUCLEOTIDE SEQUENCE [LARGE SCALE GENOMIC DNA]</scope>
    <source>
        <strain evidence="3 4">GH-76</strain>
    </source>
</reference>
<dbReference type="Gene3D" id="3.80.10.10">
    <property type="entry name" value="Ribonuclease Inhibitor"/>
    <property type="match status" value="1"/>
</dbReference>
<protein>
    <recommendedName>
        <fullName evidence="2">F-box domain-containing protein</fullName>
    </recommendedName>
</protein>
<dbReference type="InterPro" id="IPR001810">
    <property type="entry name" value="F-box_dom"/>
</dbReference>
<accession>A0ABR3FKS1</accession>
<sequence>MKKFFRTTITSSDRNVVSQFLLDAEKEMSECDAEMNRLRAKVLALESKKKGLKKVAEKCRSLLAPVHRLPTEILAHVFSMACKMNFDLCPLYPPSSMQLSSVCGRWREIVLSTTMLWSALRIDFSQWVGDFAALERAVRIFMDRSGVRPLQLELDFKGIVDDMADALRPIMGILARNCVRWQDVSLLRLDKYDAFLSHNSEGMAFSALRTLRMHSYDSLPPVARSLFKDSPALKSFEIGSQEAFEGEHFDLPWHQIETLTISLSDAPAALAFMSSFTHLKNLHLSRVGHDLSVTAADYNRHYSSNTMRSIEFTWDDQGDADTTLSRLTLPELSSLTMCNSGDGGPEEWPVWDESPAMDFLTRSACTITTLCLKELPMTDQQGIALLELMPFLATLEIEESSMTPHKIITQRLLQRLVVDHQEALLSGRSFLPLLTRLVLVVRKDGLVAQDFIDAVSSRWIPDREQAKEIGVDCMRSASISVMRGDASDVEKFSFLECFRDVGLQLTVNHTRTP</sequence>
<gene>
    <name evidence="3" type="ORF">V5O48_006057</name>
</gene>
<evidence type="ECO:0000313" key="3">
    <source>
        <dbReference type="EMBL" id="KAL0575911.1"/>
    </source>
</evidence>
<dbReference type="Gene3D" id="1.20.1280.50">
    <property type="match status" value="1"/>
</dbReference>
<feature type="domain" description="F-box" evidence="2">
    <location>
        <begin position="67"/>
        <end position="120"/>
    </location>
</feature>
<organism evidence="3 4">
    <name type="scientific">Marasmius crinis-equi</name>
    <dbReference type="NCBI Taxonomy" id="585013"/>
    <lineage>
        <taxon>Eukaryota</taxon>
        <taxon>Fungi</taxon>
        <taxon>Dikarya</taxon>
        <taxon>Basidiomycota</taxon>
        <taxon>Agaricomycotina</taxon>
        <taxon>Agaricomycetes</taxon>
        <taxon>Agaricomycetidae</taxon>
        <taxon>Agaricales</taxon>
        <taxon>Marasmiineae</taxon>
        <taxon>Marasmiaceae</taxon>
        <taxon>Marasmius</taxon>
    </lineage>
</organism>
<dbReference type="SUPFAM" id="SSF81383">
    <property type="entry name" value="F-box domain"/>
    <property type="match status" value="1"/>
</dbReference>
<keyword evidence="4" id="KW-1185">Reference proteome</keyword>
<dbReference type="InterPro" id="IPR036047">
    <property type="entry name" value="F-box-like_dom_sf"/>
</dbReference>
<dbReference type="EMBL" id="JBAHYK010000263">
    <property type="protein sequence ID" value="KAL0575911.1"/>
    <property type="molecule type" value="Genomic_DNA"/>
</dbReference>
<dbReference type="Proteomes" id="UP001465976">
    <property type="component" value="Unassembled WGS sequence"/>
</dbReference>
<comment type="caution">
    <text evidence="3">The sequence shown here is derived from an EMBL/GenBank/DDBJ whole genome shotgun (WGS) entry which is preliminary data.</text>
</comment>